<dbReference type="SUPFAM" id="SSF54928">
    <property type="entry name" value="RNA-binding domain, RBD"/>
    <property type="match status" value="1"/>
</dbReference>
<protein>
    <recommendedName>
        <fullName evidence="4">Pre-mRNA-splicing factor CWC2</fullName>
    </recommendedName>
</protein>
<dbReference type="GO" id="GO:0006397">
    <property type="term" value="P:mRNA processing"/>
    <property type="evidence" value="ECO:0007669"/>
    <property type="project" value="UniProtKB-KW"/>
</dbReference>
<evidence type="ECO:0000259" key="18">
    <source>
        <dbReference type="PROSITE" id="PS50102"/>
    </source>
</evidence>
<dbReference type="PANTHER" id="PTHR14089:SF2">
    <property type="entry name" value="PRE-MRNA-SPLICING FACTOR CWC2"/>
    <property type="match status" value="1"/>
</dbReference>
<evidence type="ECO:0000256" key="15">
    <source>
        <dbReference type="PROSITE-ProRule" id="PRU00176"/>
    </source>
</evidence>
<sequence length="410" mass="45831">MDPSHDDQDAQNKLVEEQENASGEPVKEAENQSLVKSTQDVVASNESRVEVKKRKRRPARVQKDPSTLSEEQRPPQTGTVFNIWYLKWSGGDQEDGQFGQRKSEGRCNIARDSGYTKADKVPGSYFCLYFARGLCTKGKKCEYLHRLPTVTDIFSPNVDCFGRDKFANYRDDMGGVGSFLRQNRTLYVGNVEVNDNMEQIVSRHFSEWGDIERIRVLNNRGIAFVTYVNEANAQFAKEAMAHQSLDGPEVLNVRWATQDPDPLSKARETRRLEEQAAEAIKKILPQEYVDELEGKEPKRRKLLDSQPHDRSFGLPGYEAPDEIWYSQGRIEGAKSDAVDNSADTEDGQQDQPEHIQETASEQPGLVSASALEQLKSLTSGSALASTSSSNTKPVHANSISMLSGYGSDDD</sequence>
<organism evidence="20">
    <name type="scientific">Blastobotrys adeninivorans</name>
    <name type="common">Yeast</name>
    <name type="synonym">Arxula adeninivorans</name>
    <dbReference type="NCBI Taxonomy" id="409370"/>
    <lineage>
        <taxon>Eukaryota</taxon>
        <taxon>Fungi</taxon>
        <taxon>Dikarya</taxon>
        <taxon>Ascomycota</taxon>
        <taxon>Saccharomycotina</taxon>
        <taxon>Dipodascomycetes</taxon>
        <taxon>Dipodascales</taxon>
        <taxon>Trichomonascaceae</taxon>
        <taxon>Blastobotrys</taxon>
    </lineage>
</organism>
<dbReference type="PANTHER" id="PTHR14089">
    <property type="entry name" value="PRE-MRNA-SPLICING FACTOR RBM22"/>
    <property type="match status" value="1"/>
</dbReference>
<evidence type="ECO:0000256" key="16">
    <source>
        <dbReference type="PROSITE-ProRule" id="PRU00723"/>
    </source>
</evidence>
<dbReference type="GO" id="GO:0071007">
    <property type="term" value="C:U2-type catalytic step 2 spliceosome"/>
    <property type="evidence" value="ECO:0007669"/>
    <property type="project" value="TreeGrafter"/>
</dbReference>
<evidence type="ECO:0000256" key="6">
    <source>
        <dbReference type="ARBA" id="ARBA00022723"/>
    </source>
</evidence>
<dbReference type="GO" id="GO:0000974">
    <property type="term" value="C:Prp19 complex"/>
    <property type="evidence" value="ECO:0007669"/>
    <property type="project" value="TreeGrafter"/>
</dbReference>
<dbReference type="InterPro" id="IPR000504">
    <property type="entry name" value="RRM_dom"/>
</dbReference>
<feature type="region of interest" description="Disordered" evidence="17">
    <location>
        <begin position="298"/>
        <end position="318"/>
    </location>
</feature>
<dbReference type="InterPro" id="IPR036855">
    <property type="entry name" value="Znf_CCCH_sf"/>
</dbReference>
<reference evidence="20" key="2">
    <citation type="submission" date="2014-06" db="EMBL/GenBank/DDBJ databases">
        <title>The complete genome of Blastobotrys (Arxula) adeninivorans LS3 - a yeast of biotechnological interest.</title>
        <authorList>
            <person name="Kunze G."/>
            <person name="Gaillardin C."/>
            <person name="Czernicka M."/>
            <person name="Durrens P."/>
            <person name="Martin T."/>
            <person name="Boer E."/>
            <person name="Gabaldon T."/>
            <person name="Cruz J."/>
            <person name="Talla E."/>
            <person name="Marck C."/>
            <person name="Goffeau A."/>
            <person name="Barbe V."/>
            <person name="Baret P."/>
            <person name="Baronian K."/>
            <person name="Beier S."/>
            <person name="Bleykasten C."/>
            <person name="Bode R."/>
            <person name="Casaregola S."/>
            <person name="Despons L."/>
            <person name="Fairhead C."/>
            <person name="Giersberg M."/>
            <person name="Gierski P."/>
            <person name="Hahnel U."/>
            <person name="Hartmann A."/>
            <person name="Jankowska D."/>
            <person name="Jubin C."/>
            <person name="Jung P."/>
            <person name="Lafontaine I."/>
            <person name="Leh-Louis V."/>
            <person name="Lemaire M."/>
            <person name="Marcet-Houben M."/>
            <person name="Mascher M."/>
            <person name="Morel G."/>
            <person name="Richard G.-F."/>
            <person name="Riechen J."/>
            <person name="Sacerdot C."/>
            <person name="Sarkar A."/>
            <person name="Savel G."/>
            <person name="Schacherer J."/>
            <person name="Sherman D."/>
            <person name="Straub M.-L."/>
            <person name="Stein N."/>
            <person name="Thierry A."/>
            <person name="Trautwein-Schult A."/>
            <person name="Westhof E."/>
            <person name="Worch S."/>
            <person name="Dujon B."/>
            <person name="Souciet J.-L."/>
            <person name="Wincker P."/>
            <person name="Scholz U."/>
            <person name="Neuveglise N."/>
        </authorList>
    </citation>
    <scope>NUCLEOTIDE SEQUENCE</scope>
    <source>
        <strain evidence="20">LS3</strain>
    </source>
</reference>
<dbReference type="InterPro" id="IPR032297">
    <property type="entry name" value="Torus"/>
</dbReference>
<dbReference type="FunFam" id="3.30.70.330:FF:000249">
    <property type="entry name" value="Pre-mRNA-splicing factor CWC2, variant"/>
    <property type="match status" value="1"/>
</dbReference>
<name>A0A060TCZ8_BLAAD</name>
<comment type="subcellular location">
    <subcellularLocation>
        <location evidence="1">Nucleus</location>
    </subcellularLocation>
</comment>
<dbReference type="InterPro" id="IPR034181">
    <property type="entry name" value="Cwc2_RRM"/>
</dbReference>
<dbReference type="Pfam" id="PF00076">
    <property type="entry name" value="RRM_1"/>
    <property type="match status" value="1"/>
</dbReference>
<evidence type="ECO:0000256" key="3">
    <source>
        <dbReference type="ARBA" id="ARBA00011524"/>
    </source>
</evidence>
<keyword evidence="9 16" id="KW-0862">Zinc</keyword>
<dbReference type="GO" id="GO:0008380">
    <property type="term" value="P:RNA splicing"/>
    <property type="evidence" value="ECO:0007669"/>
    <property type="project" value="UniProtKB-KW"/>
</dbReference>
<comment type="subunit">
    <text evidence="3">Associated with the spliceosome.</text>
</comment>
<feature type="compositionally biased region" description="Basic residues" evidence="17">
    <location>
        <begin position="51"/>
        <end position="60"/>
    </location>
</feature>
<feature type="zinc finger region" description="C3H1-type" evidence="16">
    <location>
        <begin position="122"/>
        <end position="148"/>
    </location>
</feature>
<dbReference type="InterPro" id="IPR035979">
    <property type="entry name" value="RBD_domain_sf"/>
</dbReference>
<dbReference type="SUPFAM" id="SSF90229">
    <property type="entry name" value="CCCH zinc finger"/>
    <property type="match status" value="1"/>
</dbReference>
<comment type="similarity">
    <text evidence="2">Belongs to the RRM CWC2 family.</text>
</comment>
<evidence type="ECO:0000259" key="19">
    <source>
        <dbReference type="PROSITE" id="PS50103"/>
    </source>
</evidence>
<evidence type="ECO:0000256" key="13">
    <source>
        <dbReference type="ARBA" id="ARBA00023306"/>
    </source>
</evidence>
<evidence type="ECO:0000256" key="8">
    <source>
        <dbReference type="ARBA" id="ARBA00022771"/>
    </source>
</evidence>
<evidence type="ECO:0000256" key="2">
    <source>
        <dbReference type="ARBA" id="ARBA00008024"/>
    </source>
</evidence>
<dbReference type="InterPro" id="IPR000571">
    <property type="entry name" value="Znf_CCCH"/>
</dbReference>
<dbReference type="CDD" id="cd12360">
    <property type="entry name" value="RRM_cwf2"/>
    <property type="match status" value="1"/>
</dbReference>
<dbReference type="GO" id="GO:0071006">
    <property type="term" value="C:U2-type catalytic step 1 spliceosome"/>
    <property type="evidence" value="ECO:0007669"/>
    <property type="project" value="TreeGrafter"/>
</dbReference>
<dbReference type="PROSITE" id="PS50102">
    <property type="entry name" value="RRM"/>
    <property type="match status" value="1"/>
</dbReference>
<comment type="function">
    <text evidence="14">Involved in the first step of pre-mRNA splicing. Required for cell growth and cell cycle control. Plays a role in the levels of the U1, U4, U5 and U6 snRNAs and the maintenance of the U4/U6 snRNA complex. May provide the link between the 'nineteen complex' NTC spliceosome protein complex and the spliceosome through the U6 snRNA. Associates predominantly with U6 snRNAs in assembled active spliceosomes. Binds directly to the internal stem-loop (ISL) domain of the U6 snRNA and to the pre-mRNA intron near the 5' splice site during the activation and catalytic phases of the spliceosome cycle.</text>
</comment>
<feature type="region of interest" description="Disordered" evidence="17">
    <location>
        <begin position="1"/>
        <end position="74"/>
    </location>
</feature>
<evidence type="ECO:0000256" key="11">
    <source>
        <dbReference type="ARBA" id="ARBA00023187"/>
    </source>
</evidence>
<dbReference type="AlphaFoldDB" id="A0A060TCZ8"/>
<keyword evidence="12" id="KW-0539">Nucleus</keyword>
<keyword evidence="8 16" id="KW-0863">Zinc-finger</keyword>
<keyword evidence="13" id="KW-0131">Cell cycle</keyword>
<dbReference type="Pfam" id="PF16131">
    <property type="entry name" value="Torus"/>
    <property type="match status" value="1"/>
</dbReference>
<feature type="region of interest" description="Disordered" evidence="17">
    <location>
        <begin position="333"/>
        <end position="410"/>
    </location>
</feature>
<reference evidence="20" key="1">
    <citation type="submission" date="2014-02" db="EMBL/GenBank/DDBJ databases">
        <authorList>
            <person name="Genoscope - CEA"/>
        </authorList>
    </citation>
    <scope>NUCLEOTIDE SEQUENCE</scope>
    <source>
        <strain evidence="20">LS3</strain>
    </source>
</reference>
<evidence type="ECO:0000256" key="17">
    <source>
        <dbReference type="SAM" id="MobiDB-lite"/>
    </source>
</evidence>
<dbReference type="PROSITE" id="PS50103">
    <property type="entry name" value="ZF_C3H1"/>
    <property type="match status" value="1"/>
</dbReference>
<proteinExistence type="inferred from homology"/>
<accession>A0A060TCZ8</accession>
<keyword evidence="7" id="KW-0747">Spliceosome</keyword>
<dbReference type="GO" id="GO:0008270">
    <property type="term" value="F:zinc ion binding"/>
    <property type="evidence" value="ECO:0007669"/>
    <property type="project" value="UniProtKB-KW"/>
</dbReference>
<feature type="domain" description="C3H1-type" evidence="19">
    <location>
        <begin position="122"/>
        <end position="148"/>
    </location>
</feature>
<keyword evidence="11" id="KW-0508">mRNA splicing</keyword>
<dbReference type="GO" id="GO:0017070">
    <property type="term" value="F:U6 snRNA binding"/>
    <property type="evidence" value="ECO:0007669"/>
    <property type="project" value="TreeGrafter"/>
</dbReference>
<dbReference type="InterPro" id="IPR039171">
    <property type="entry name" value="Cwc2/Slt11"/>
</dbReference>
<dbReference type="Gene3D" id="3.30.70.330">
    <property type="match status" value="1"/>
</dbReference>
<evidence type="ECO:0000256" key="14">
    <source>
        <dbReference type="ARBA" id="ARBA00025224"/>
    </source>
</evidence>
<feature type="domain" description="RRM" evidence="18">
    <location>
        <begin position="184"/>
        <end position="258"/>
    </location>
</feature>
<feature type="compositionally biased region" description="Basic and acidic residues" evidence="17">
    <location>
        <begin position="1"/>
        <end position="16"/>
    </location>
</feature>
<evidence type="ECO:0000256" key="7">
    <source>
        <dbReference type="ARBA" id="ARBA00022728"/>
    </source>
</evidence>
<evidence type="ECO:0000256" key="10">
    <source>
        <dbReference type="ARBA" id="ARBA00022884"/>
    </source>
</evidence>
<dbReference type="SMART" id="SM00360">
    <property type="entry name" value="RRM"/>
    <property type="match status" value="1"/>
</dbReference>
<evidence type="ECO:0000256" key="5">
    <source>
        <dbReference type="ARBA" id="ARBA00022664"/>
    </source>
</evidence>
<evidence type="ECO:0000256" key="12">
    <source>
        <dbReference type="ARBA" id="ARBA00023242"/>
    </source>
</evidence>
<evidence type="ECO:0000256" key="4">
    <source>
        <dbReference type="ARBA" id="ARBA00017295"/>
    </source>
</evidence>
<evidence type="ECO:0000256" key="1">
    <source>
        <dbReference type="ARBA" id="ARBA00004123"/>
    </source>
</evidence>
<feature type="compositionally biased region" description="Polar residues" evidence="17">
    <location>
        <begin position="31"/>
        <end position="46"/>
    </location>
</feature>
<dbReference type="EMBL" id="HG937694">
    <property type="protein sequence ID" value="CDP38980.1"/>
    <property type="molecule type" value="Genomic_DNA"/>
</dbReference>
<keyword evidence="6 16" id="KW-0479">Metal-binding</keyword>
<feature type="compositionally biased region" description="Basic and acidic residues" evidence="17">
    <location>
        <begin position="298"/>
        <end position="311"/>
    </location>
</feature>
<dbReference type="GO" id="GO:0036002">
    <property type="term" value="F:pre-mRNA binding"/>
    <property type="evidence" value="ECO:0007669"/>
    <property type="project" value="TreeGrafter"/>
</dbReference>
<evidence type="ECO:0000256" key="9">
    <source>
        <dbReference type="ARBA" id="ARBA00022833"/>
    </source>
</evidence>
<feature type="compositionally biased region" description="Polar residues" evidence="17">
    <location>
        <begin position="64"/>
        <end position="74"/>
    </location>
</feature>
<keyword evidence="5" id="KW-0507">mRNA processing</keyword>
<dbReference type="InterPro" id="IPR012677">
    <property type="entry name" value="Nucleotide-bd_a/b_plait_sf"/>
</dbReference>
<evidence type="ECO:0000313" key="20">
    <source>
        <dbReference type="EMBL" id="CDP38980.1"/>
    </source>
</evidence>
<feature type="compositionally biased region" description="Low complexity" evidence="17">
    <location>
        <begin position="376"/>
        <end position="389"/>
    </location>
</feature>
<keyword evidence="10 15" id="KW-0694">RNA-binding</keyword>
<gene>
    <name evidence="20" type="ORF">GNLVRS02_ARAD1D46970g</name>
</gene>
<dbReference type="PhylomeDB" id="A0A060TCZ8"/>